<feature type="binding site" evidence="5">
    <location>
        <position position="161"/>
    </location>
    <ligand>
        <name>S-adenosyl-L-methionine</name>
        <dbReference type="ChEBI" id="CHEBI:59789"/>
    </ligand>
</feature>
<keyword evidence="1" id="KW-0489">Methyltransferase</keyword>
<dbReference type="Gene3D" id="3.40.50.150">
    <property type="entry name" value="Vaccinia Virus protein VP39"/>
    <property type="match status" value="1"/>
</dbReference>
<dbReference type="PROSITE" id="PS51620">
    <property type="entry name" value="SAM_TRM61"/>
    <property type="match status" value="1"/>
</dbReference>
<reference evidence="7 10" key="1">
    <citation type="submission" date="2015-09" db="EMBL/GenBank/DDBJ databases">
        <title>Draft genome sequence of Acidiplasma aeolicum DSM 18409.</title>
        <authorList>
            <person name="Hemp J."/>
        </authorList>
    </citation>
    <scope>NUCLEOTIDE SEQUENCE [LARGE SCALE GENOMIC DNA]</scope>
    <source>
        <strain evidence="7 10">V</strain>
    </source>
</reference>
<evidence type="ECO:0000313" key="9">
    <source>
        <dbReference type="Proteomes" id="UP000050320"/>
    </source>
</evidence>
<dbReference type="Pfam" id="PF08704">
    <property type="entry name" value="GCD14"/>
    <property type="match status" value="1"/>
</dbReference>
<gene>
    <name evidence="8" type="ORF">AOG54_06510</name>
    <name evidence="7" type="ORF">SE19_07585</name>
</gene>
<dbReference type="Proteomes" id="UP000050320">
    <property type="component" value="Unassembled WGS sequence"/>
</dbReference>
<dbReference type="PATRIC" id="fig|507754.4.peg.907"/>
<dbReference type="InterPro" id="IPR029063">
    <property type="entry name" value="SAM-dependent_MTases_sf"/>
</dbReference>
<dbReference type="Proteomes" id="UP000050515">
    <property type="component" value="Unassembled WGS sequence"/>
</dbReference>
<dbReference type="PANTHER" id="PTHR12133">
    <property type="entry name" value="TRNA (ADENINE(58)-N(1))-METHYLTRANSFERASE"/>
    <property type="match status" value="1"/>
</dbReference>
<evidence type="ECO:0000313" key="10">
    <source>
        <dbReference type="Proteomes" id="UP000050515"/>
    </source>
</evidence>
<evidence type="ECO:0000256" key="3">
    <source>
        <dbReference type="ARBA" id="ARBA00022691"/>
    </source>
</evidence>
<dbReference type="PANTHER" id="PTHR12133:SF1">
    <property type="entry name" value="TRNA (ADENINE(58)-N(1))-METHYLTRANSFERASE, MITOCHONDRIAL"/>
    <property type="match status" value="1"/>
</dbReference>
<feature type="domain" description="tRNA (adenine(58)-N(1))-methyltransferase catalytic subunit TRM61 C-terminal" evidence="6">
    <location>
        <begin position="50"/>
        <end position="222"/>
    </location>
</feature>
<keyword evidence="9" id="KW-1185">Reference proteome</keyword>
<protein>
    <recommendedName>
        <fullName evidence="6">tRNA (adenine(58)-N(1))-methyltransferase catalytic subunit TRM61 C-terminal domain-containing protein</fullName>
    </recommendedName>
</protein>
<evidence type="ECO:0000313" key="8">
    <source>
        <dbReference type="EMBL" id="KQB33788.1"/>
    </source>
</evidence>
<name>A0A0N8VKI1_9ARCH</name>
<evidence type="ECO:0000256" key="2">
    <source>
        <dbReference type="ARBA" id="ARBA00022679"/>
    </source>
</evidence>
<keyword evidence="4" id="KW-0819">tRNA processing</keyword>
<dbReference type="RefSeq" id="WP_054964440.1">
    <property type="nucleotide sequence ID" value="NZ_LJCQ01000336.1"/>
</dbReference>
<dbReference type="EMBL" id="LKBG01000277">
    <property type="protein sequence ID" value="KQB33788.1"/>
    <property type="molecule type" value="Genomic_DNA"/>
</dbReference>
<dbReference type="GO" id="GO:0030488">
    <property type="term" value="P:tRNA methylation"/>
    <property type="evidence" value="ECO:0007669"/>
    <property type="project" value="InterPro"/>
</dbReference>
<proteinExistence type="predicted"/>
<keyword evidence="2" id="KW-0808">Transferase</keyword>
<accession>A0A0N8VKI1</accession>
<evidence type="ECO:0000256" key="5">
    <source>
        <dbReference type="PIRSR" id="PIRSR017269-1"/>
    </source>
</evidence>
<dbReference type="InterPro" id="IPR014816">
    <property type="entry name" value="tRNA_MeTrfase_Gcd14"/>
</dbReference>
<dbReference type="AlphaFoldDB" id="A0A0N8VKI1"/>
<feature type="binding site" evidence="5">
    <location>
        <position position="145"/>
    </location>
    <ligand>
        <name>S-adenosyl-L-methionine</name>
        <dbReference type="ChEBI" id="CHEBI:59789"/>
    </ligand>
</feature>
<evidence type="ECO:0000256" key="1">
    <source>
        <dbReference type="ARBA" id="ARBA00022603"/>
    </source>
</evidence>
<sequence length="246" mass="27881">MFIIKSDDCYGLLDMEQHTAYIKNERISIPLNSVFEPGDTIKLRSKTFVILNPDPQFFYRISGRRTQTILPVDAAYIIYTGSINGSKKILESGVGTGNLSYSILNSINASGKLVSVDIDKQNIENARKNVYSLMNPDNWELINGDIKTFKTEELFDTIILDMPEPWECVDNLKNNLKFGGYFITYSPTYNQAEKNVLSLNKNNFTVLETVELIKRNILVRENATRPDNNIIGHTAFITIAVKLNVL</sequence>
<evidence type="ECO:0000256" key="4">
    <source>
        <dbReference type="ARBA" id="ARBA00022694"/>
    </source>
</evidence>
<evidence type="ECO:0000259" key="6">
    <source>
        <dbReference type="Pfam" id="PF08704"/>
    </source>
</evidence>
<dbReference type="EMBL" id="LJCQ01000336">
    <property type="protein sequence ID" value="KPV45970.1"/>
    <property type="molecule type" value="Genomic_DNA"/>
</dbReference>
<dbReference type="GO" id="GO:0160107">
    <property type="term" value="F:tRNA (adenine(58)-N1)-methyltransferase activity"/>
    <property type="evidence" value="ECO:0007669"/>
    <property type="project" value="InterPro"/>
</dbReference>
<dbReference type="SUPFAM" id="SSF53335">
    <property type="entry name" value="S-adenosyl-L-methionine-dependent methyltransferases"/>
    <property type="match status" value="1"/>
</dbReference>
<dbReference type="PIRSF" id="PIRSF017269">
    <property type="entry name" value="GCD14"/>
    <property type="match status" value="1"/>
</dbReference>
<evidence type="ECO:0000313" key="7">
    <source>
        <dbReference type="EMBL" id="KPV45970.1"/>
    </source>
</evidence>
<reference evidence="8 9" key="2">
    <citation type="submission" date="2015-09" db="EMBL/GenBank/DDBJ databases">
        <title>Heavy metals and arsenic resistance mechanisms in polyextremophilic archaea of the family Ferroplasmaceae.</title>
        <authorList>
            <person name="Bulaev A.G."/>
            <person name="Kanygina A.V."/>
        </authorList>
    </citation>
    <scope>NUCLEOTIDE SEQUENCE [LARGE SCALE GENOMIC DNA]</scope>
    <source>
        <strain evidence="8 9">VT</strain>
    </source>
</reference>
<keyword evidence="3 5" id="KW-0949">S-adenosyl-L-methionine</keyword>
<organism evidence="8 9">
    <name type="scientific">Acidiplasma aeolicum</name>
    <dbReference type="NCBI Taxonomy" id="507754"/>
    <lineage>
        <taxon>Archaea</taxon>
        <taxon>Methanobacteriati</taxon>
        <taxon>Thermoplasmatota</taxon>
        <taxon>Thermoplasmata</taxon>
        <taxon>Thermoplasmatales</taxon>
        <taxon>Ferroplasmaceae</taxon>
        <taxon>Acidiplasma</taxon>
    </lineage>
</organism>
<dbReference type="InterPro" id="IPR049470">
    <property type="entry name" value="TRM61_C"/>
</dbReference>
<dbReference type="GO" id="GO:0031515">
    <property type="term" value="C:tRNA (m1A) methyltransferase complex"/>
    <property type="evidence" value="ECO:0007669"/>
    <property type="project" value="InterPro"/>
</dbReference>
<feature type="binding site" evidence="5">
    <location>
        <position position="117"/>
    </location>
    <ligand>
        <name>S-adenosyl-L-methionine</name>
        <dbReference type="ChEBI" id="CHEBI:59789"/>
    </ligand>
</feature>
<comment type="caution">
    <text evidence="8">The sequence shown here is derived from an EMBL/GenBank/DDBJ whole genome shotgun (WGS) entry which is preliminary data.</text>
</comment>
<dbReference type="OrthoDB" id="30774at2157"/>